<dbReference type="EMBL" id="JAFIDA010000001">
    <property type="protein sequence ID" value="MBP1326809.1"/>
    <property type="molecule type" value="Genomic_DNA"/>
</dbReference>
<dbReference type="Pfam" id="PF01663">
    <property type="entry name" value="Phosphodiest"/>
    <property type="match status" value="2"/>
</dbReference>
<keyword evidence="6" id="KW-0812">Transmembrane</keyword>
<feature type="chain" id="PRO_5038689742" evidence="7">
    <location>
        <begin position="24"/>
        <end position="743"/>
    </location>
</feature>
<feature type="signal peptide" evidence="7">
    <location>
        <begin position="1"/>
        <end position="23"/>
    </location>
</feature>
<evidence type="ECO:0000313" key="10">
    <source>
        <dbReference type="Proteomes" id="UP000675163"/>
    </source>
</evidence>
<protein>
    <submittedName>
        <fullName evidence="9">LPXTG-motif cell wall-anchored protein</fullName>
    </submittedName>
</protein>
<dbReference type="PANTHER" id="PTHR10151">
    <property type="entry name" value="ECTONUCLEOTIDE PYROPHOSPHATASE/PHOSPHODIESTERASE"/>
    <property type="match status" value="1"/>
</dbReference>
<feature type="region of interest" description="Disordered" evidence="5">
    <location>
        <begin position="612"/>
        <end position="704"/>
    </location>
</feature>
<keyword evidence="2" id="KW-0964">Secreted</keyword>
<evidence type="ECO:0000256" key="1">
    <source>
        <dbReference type="ARBA" id="ARBA00022512"/>
    </source>
</evidence>
<sequence length="743" mass="76364">MRKTAIGASLGVLLLGITGVCAAAPALANDAPATQLTPKTLVIGVDGASFDVMAQANMPNVKALQAGGLTAASNLPASPMAQTVSGAGWSTIATGVWPDKHGVPDNSFSNPHYDQYPDYLTRVEQNLPDRATFVAGTWGPIATTIFGGGVDTRVEGGNDEGTTARVVEQLTTGQPDDIFVHLDEVDGVGHGYGSSSAEYLVALDRADAQIGEMVAAVKERPTYANEDWLIVVTADHGHKPTGGHGGPTKLERKTHVIAQGTGMTPGLVRDDVKITDIAPIVLGHVGIANDPTWDLDGLTVDQIIPDDFDTLRPVLQTAVTETGPERLLGWTNQAPEGWSVDNSKMPTGGTPEFHGWTFMTDDFFSNVELGQNRENNVRSRNVFAVADSDEWDDAGDKSSNKFDSTLVTPAYELNGASTVDVSFVSDYAVDGPQGATVWAYFDEESGAQRQKLIEYPADGTRENPVNKIERLAIELPRGENGQLPKTVSLQFSYAGVNSAFWAIDQVRVTQPDAPIPAELTLSASEVAAGDTINISGTGFTAEEALRVELRSTVQHLADLSAGLDGSIGADIEIPAATEAGDHTLVVVRADGSEVQQPLTVTAAQGTADAAGAEADAQGAADGAGAEADAQGGAGAAGAEAEGAAQGAEADAQGAADAAGSVADGSGTAAADAKQAEANATGSAQGDKPADTTKPGDTVKPGDTGAKLAATGQAASMGIFAAIAAAIVAAGTGLVFFARRRRNA</sequence>
<gene>
    <name evidence="9" type="ORF">JOF28_002041</name>
</gene>
<evidence type="ECO:0000259" key="8">
    <source>
        <dbReference type="PROSITE" id="PS50847"/>
    </source>
</evidence>
<feature type="domain" description="Gram-positive cocci surface proteins LPxTG" evidence="8">
    <location>
        <begin position="707"/>
        <end position="743"/>
    </location>
</feature>
<evidence type="ECO:0000256" key="7">
    <source>
        <dbReference type="SAM" id="SignalP"/>
    </source>
</evidence>
<evidence type="ECO:0000256" key="4">
    <source>
        <dbReference type="ARBA" id="ARBA00023088"/>
    </source>
</evidence>
<evidence type="ECO:0000256" key="6">
    <source>
        <dbReference type="SAM" id="Phobius"/>
    </source>
</evidence>
<organism evidence="9 10">
    <name type="scientific">Leucobacter exalbidus</name>
    <dbReference type="NCBI Taxonomy" id="662960"/>
    <lineage>
        <taxon>Bacteria</taxon>
        <taxon>Bacillati</taxon>
        <taxon>Actinomycetota</taxon>
        <taxon>Actinomycetes</taxon>
        <taxon>Micrococcales</taxon>
        <taxon>Microbacteriaceae</taxon>
        <taxon>Leucobacter</taxon>
    </lineage>
</organism>
<dbReference type="SUPFAM" id="SSF53649">
    <property type="entry name" value="Alkaline phosphatase-like"/>
    <property type="match status" value="1"/>
</dbReference>
<keyword evidence="4" id="KW-0572">Peptidoglycan-anchor</keyword>
<feature type="compositionally biased region" description="Low complexity" evidence="5">
    <location>
        <begin position="612"/>
        <end position="679"/>
    </location>
</feature>
<feature type="transmembrane region" description="Helical" evidence="6">
    <location>
        <begin position="716"/>
        <end position="737"/>
    </location>
</feature>
<keyword evidence="6" id="KW-0472">Membrane</keyword>
<dbReference type="AlphaFoldDB" id="A0A940PSR8"/>
<dbReference type="PROSITE" id="PS50847">
    <property type="entry name" value="GRAM_POS_ANCHORING"/>
    <property type="match status" value="1"/>
</dbReference>
<dbReference type="RefSeq" id="WP_209705659.1">
    <property type="nucleotide sequence ID" value="NZ_JAFIDA010000001.1"/>
</dbReference>
<keyword evidence="3 7" id="KW-0732">Signal</keyword>
<name>A0A940PSR8_9MICO</name>
<evidence type="ECO:0000313" key="9">
    <source>
        <dbReference type="EMBL" id="MBP1326809.1"/>
    </source>
</evidence>
<dbReference type="InterPro" id="IPR019931">
    <property type="entry name" value="LPXTG_anchor"/>
</dbReference>
<reference evidence="9" key="1">
    <citation type="submission" date="2021-02" db="EMBL/GenBank/DDBJ databases">
        <title>Sequencing the genomes of 1000 actinobacteria strains.</title>
        <authorList>
            <person name="Klenk H.-P."/>
        </authorList>
    </citation>
    <scope>NUCLEOTIDE SEQUENCE</scope>
    <source>
        <strain evidence="9">DSM 22850</strain>
    </source>
</reference>
<dbReference type="PANTHER" id="PTHR10151:SF120">
    <property type="entry name" value="BIS(5'-ADENOSYL)-TRIPHOSPHATASE"/>
    <property type="match status" value="1"/>
</dbReference>
<keyword evidence="1" id="KW-0134">Cell wall</keyword>
<dbReference type="NCBIfam" id="TIGR01167">
    <property type="entry name" value="LPXTG_anchor"/>
    <property type="match status" value="1"/>
</dbReference>
<evidence type="ECO:0000256" key="5">
    <source>
        <dbReference type="SAM" id="MobiDB-lite"/>
    </source>
</evidence>
<evidence type="ECO:0000256" key="2">
    <source>
        <dbReference type="ARBA" id="ARBA00022525"/>
    </source>
</evidence>
<comment type="caution">
    <text evidence="9">The sequence shown here is derived from an EMBL/GenBank/DDBJ whole genome shotgun (WGS) entry which is preliminary data.</text>
</comment>
<accession>A0A940PSR8</accession>
<keyword evidence="6" id="KW-1133">Transmembrane helix</keyword>
<evidence type="ECO:0000256" key="3">
    <source>
        <dbReference type="ARBA" id="ARBA00022729"/>
    </source>
</evidence>
<dbReference type="GO" id="GO:0016787">
    <property type="term" value="F:hydrolase activity"/>
    <property type="evidence" value="ECO:0007669"/>
    <property type="project" value="UniProtKB-ARBA"/>
</dbReference>
<dbReference type="InterPro" id="IPR002591">
    <property type="entry name" value="Phosphodiest/P_Trfase"/>
</dbReference>
<dbReference type="InterPro" id="IPR017850">
    <property type="entry name" value="Alkaline_phosphatase_core_sf"/>
</dbReference>
<dbReference type="Proteomes" id="UP000675163">
    <property type="component" value="Unassembled WGS sequence"/>
</dbReference>
<dbReference type="Gene3D" id="3.40.720.10">
    <property type="entry name" value="Alkaline Phosphatase, subunit A"/>
    <property type="match status" value="2"/>
</dbReference>
<keyword evidence="10" id="KW-1185">Reference proteome</keyword>
<proteinExistence type="predicted"/>